<gene>
    <name evidence="2" type="ORF">XM38_035940</name>
</gene>
<keyword evidence="3" id="KW-1185">Reference proteome</keyword>
<dbReference type="KEGG" id="hhg:XM38_035940"/>
<sequence length="643" mass="71063">MHTFAQKPKATQQSHSAKLVKCGPTLSRQRRDMHSIPQLQRTIGNQAVQRLRRTDSVGLEVEPSITAATRFAHDFSRIPVHVMTSERIQPKLMISFPREDYEQWAGCITNRMMRMPKLHLQSACACGGTCPNCQAKKPDHKYGQRTVRPVSELPGTAATESVQSMEPSVKIRSPLVLRNYPVPTSLRLGSVDAPEEHAADVFAAQILDPVPTVSSLLRPPFSLFSSDNSVHRKTPTAASQSAVPAIVRRALSTSGQPMDMANRRFFETRIGANLANIRIHTGETAARSAVAIGAEAYTVGNRIVFGRGKYQPGTEGGQRLLAHELAHAVNAEVSGNSSCTERMVIHRSIQSGGIRYRDEVVDKVRQTLEEANSFYEALRTGPPAGINVTGGRLSGRPNIAWRFLFPAGPHTRTLVQLWSLGEAFNPGEGVDLPSNNFVYTCNCGWLDMGHFFFTSLAGYLESLGIHATQSNINLSTLLNLIWQLHFPSVYSGGGLRAYETSLEAEEGQQRYRERLEAGEELDPGQIGTAQSAFTLEDLRSNWEGAHFGEQAALSNQRDRFNVLEELEAVFGRCRPANLPLPPIEQRVNTQNFDTSVQRLIRETLGENRISIGGASHLLPRQQFVQDRTSRPVPVELVAAREFC</sequence>
<dbReference type="OrthoDB" id="292792at2"/>
<dbReference type="InterPro" id="IPR025295">
    <property type="entry name" value="eCIS_core_dom"/>
</dbReference>
<feature type="domain" description="eCIS core" evidence="1">
    <location>
        <begin position="257"/>
        <end position="330"/>
    </location>
</feature>
<dbReference type="Proteomes" id="UP000191901">
    <property type="component" value="Chromosome"/>
</dbReference>
<dbReference type="AlphaFoldDB" id="A0A1Z3HQV4"/>
<evidence type="ECO:0000259" key="1">
    <source>
        <dbReference type="Pfam" id="PF13699"/>
    </source>
</evidence>
<evidence type="ECO:0000313" key="3">
    <source>
        <dbReference type="Proteomes" id="UP000191901"/>
    </source>
</evidence>
<name>A0A1Z3HQV4_9CYAN</name>
<evidence type="ECO:0000313" key="2">
    <source>
        <dbReference type="EMBL" id="ASC72636.1"/>
    </source>
</evidence>
<organism evidence="2 3">
    <name type="scientific">Halomicronema hongdechloris C2206</name>
    <dbReference type="NCBI Taxonomy" id="1641165"/>
    <lineage>
        <taxon>Bacteria</taxon>
        <taxon>Bacillati</taxon>
        <taxon>Cyanobacteriota</taxon>
        <taxon>Cyanophyceae</taxon>
        <taxon>Nodosilineales</taxon>
        <taxon>Nodosilineaceae</taxon>
        <taxon>Halomicronema</taxon>
    </lineage>
</organism>
<dbReference type="Pfam" id="PF13699">
    <property type="entry name" value="eCIS_core"/>
    <property type="match status" value="1"/>
</dbReference>
<reference evidence="2 3" key="1">
    <citation type="journal article" date="2016" name="Biochim. Biophys. Acta">
        <title>Characterization of red-shifted phycobilisomes isolated from the chlorophyll f-containing cyanobacterium Halomicronema hongdechloris.</title>
        <authorList>
            <person name="Li Y."/>
            <person name="Lin Y."/>
            <person name="Garvey C.J."/>
            <person name="Birch D."/>
            <person name="Corkery R.W."/>
            <person name="Loughlin P.C."/>
            <person name="Scheer H."/>
            <person name="Willows R.D."/>
            <person name="Chen M."/>
        </authorList>
    </citation>
    <scope>NUCLEOTIDE SEQUENCE [LARGE SCALE GENOMIC DNA]</scope>
    <source>
        <strain evidence="2 3">C2206</strain>
    </source>
</reference>
<proteinExistence type="predicted"/>
<accession>A0A1Z3HQV4</accession>
<protein>
    <recommendedName>
        <fullName evidence="1">eCIS core domain-containing protein</fullName>
    </recommendedName>
</protein>
<dbReference type="EMBL" id="CP021983">
    <property type="protein sequence ID" value="ASC72636.1"/>
    <property type="molecule type" value="Genomic_DNA"/>
</dbReference>
<dbReference type="STRING" id="1641165.XM38_16335"/>